<keyword evidence="14" id="KW-1185">Reference proteome</keyword>
<evidence type="ECO:0000256" key="9">
    <source>
        <dbReference type="ARBA" id="ARBA00023136"/>
    </source>
</evidence>
<evidence type="ECO:0000313" key="14">
    <source>
        <dbReference type="Proteomes" id="UP000594800"/>
    </source>
</evidence>
<keyword evidence="1 11" id="KW-1003">Cell membrane</keyword>
<feature type="domain" description="Glycosyl transferase family 51" evidence="12">
    <location>
        <begin position="45"/>
        <end position="193"/>
    </location>
</feature>
<evidence type="ECO:0000256" key="7">
    <source>
        <dbReference type="ARBA" id="ARBA00022984"/>
    </source>
</evidence>
<comment type="function">
    <text evidence="11">Peptidoglycan polymerase that catalyzes glycan chain elongation from lipid-linked precursors.</text>
</comment>
<dbReference type="PANTHER" id="PTHR30400">
    <property type="entry name" value="MONOFUNCTIONAL BIOSYNTHETIC PEPTIDOGLYCAN TRANSGLYCOSYLASE"/>
    <property type="match status" value="1"/>
</dbReference>
<dbReference type="GO" id="GO:0016763">
    <property type="term" value="F:pentosyltransferase activity"/>
    <property type="evidence" value="ECO:0007669"/>
    <property type="project" value="InterPro"/>
</dbReference>
<dbReference type="PANTHER" id="PTHR30400:SF0">
    <property type="entry name" value="BIOSYNTHETIC PEPTIDOGLYCAN TRANSGLYCOSYLASE"/>
    <property type="match status" value="1"/>
</dbReference>
<dbReference type="InterPro" id="IPR011812">
    <property type="entry name" value="Pep_trsgly"/>
</dbReference>
<keyword evidence="10 11" id="KW-0961">Cell wall biogenesis/degradation</keyword>
<dbReference type="NCBIfam" id="TIGR02070">
    <property type="entry name" value="mono_pep_trsgly"/>
    <property type="match status" value="1"/>
</dbReference>
<dbReference type="Gene3D" id="1.10.3810.10">
    <property type="entry name" value="Biosynthetic peptidoglycan transglycosylase-like"/>
    <property type="match status" value="1"/>
</dbReference>
<protein>
    <recommendedName>
        <fullName evidence="11">Biosynthetic peptidoglycan transglycosylase</fullName>
        <ecNumber evidence="11">2.4.99.28</ecNumber>
    </recommendedName>
    <alternativeName>
        <fullName evidence="11">Glycan polymerase</fullName>
    </alternativeName>
    <alternativeName>
        <fullName evidence="11">Peptidoglycan glycosyltransferase MtgA</fullName>
        <shortName evidence="11">PGT</shortName>
    </alternativeName>
</protein>
<comment type="catalytic activity">
    <reaction evidence="11">
        <text>[GlcNAc-(1-&gt;4)-Mur2Ac(oyl-L-Ala-gamma-D-Glu-L-Lys-D-Ala-D-Ala)](n)-di-trans,octa-cis-undecaprenyl diphosphate + beta-D-GlcNAc-(1-&gt;4)-Mur2Ac(oyl-L-Ala-gamma-D-Glu-L-Lys-D-Ala-D-Ala)-di-trans,octa-cis-undecaprenyl diphosphate = [GlcNAc-(1-&gt;4)-Mur2Ac(oyl-L-Ala-gamma-D-Glu-L-Lys-D-Ala-D-Ala)](n+1)-di-trans,octa-cis-undecaprenyl diphosphate + di-trans,octa-cis-undecaprenyl diphosphate + H(+)</text>
        <dbReference type="Rhea" id="RHEA:23708"/>
        <dbReference type="Rhea" id="RHEA-COMP:9602"/>
        <dbReference type="Rhea" id="RHEA-COMP:9603"/>
        <dbReference type="ChEBI" id="CHEBI:15378"/>
        <dbReference type="ChEBI" id="CHEBI:58405"/>
        <dbReference type="ChEBI" id="CHEBI:60033"/>
        <dbReference type="ChEBI" id="CHEBI:78435"/>
        <dbReference type="EC" id="2.4.99.28"/>
    </reaction>
</comment>
<keyword evidence="3 11" id="KW-0328">Glycosyltransferase</keyword>
<evidence type="ECO:0000256" key="8">
    <source>
        <dbReference type="ARBA" id="ARBA00022989"/>
    </source>
</evidence>
<dbReference type="EC" id="2.4.99.28" evidence="11"/>
<keyword evidence="8 11" id="KW-1133">Transmembrane helix</keyword>
<dbReference type="KEGG" id="poz:I0K15_08675"/>
<dbReference type="GO" id="GO:0005886">
    <property type="term" value="C:plasma membrane"/>
    <property type="evidence" value="ECO:0007669"/>
    <property type="project" value="UniProtKB-SubCell"/>
</dbReference>
<comment type="similarity">
    <text evidence="11">Belongs to the glycosyltransferase 51 family.</text>
</comment>
<evidence type="ECO:0000256" key="10">
    <source>
        <dbReference type="ARBA" id="ARBA00023316"/>
    </source>
</evidence>
<dbReference type="GO" id="GO:0008360">
    <property type="term" value="P:regulation of cell shape"/>
    <property type="evidence" value="ECO:0007669"/>
    <property type="project" value="UniProtKB-KW"/>
</dbReference>
<evidence type="ECO:0000256" key="2">
    <source>
        <dbReference type="ARBA" id="ARBA00022519"/>
    </source>
</evidence>
<organism evidence="13 14">
    <name type="scientific">Pontivivens ytuae</name>
    <dbReference type="NCBI Taxonomy" id="2789856"/>
    <lineage>
        <taxon>Bacteria</taxon>
        <taxon>Pseudomonadati</taxon>
        <taxon>Pseudomonadota</taxon>
        <taxon>Alphaproteobacteria</taxon>
        <taxon>Rhodobacterales</taxon>
        <taxon>Paracoccaceae</taxon>
        <taxon>Pontivivens</taxon>
    </lineage>
</organism>
<dbReference type="EMBL" id="CP064942">
    <property type="protein sequence ID" value="QPH55777.1"/>
    <property type="molecule type" value="Genomic_DNA"/>
</dbReference>
<reference evidence="13 14" key="1">
    <citation type="submission" date="2020-11" db="EMBL/GenBank/DDBJ databases">
        <title>Description of Pontivivens ytuae sp. nov. isolated from deep sea sediment of Mariana Trench.</title>
        <authorList>
            <person name="Wang Z."/>
            <person name="Sun Q.-L."/>
            <person name="Xu X.-D."/>
            <person name="Tang Y.-Z."/>
            <person name="Zhang J."/>
        </authorList>
    </citation>
    <scope>NUCLEOTIDE SEQUENCE [LARGE SCALE GENOMIC DNA]</scope>
    <source>
        <strain evidence="13 14">MT2928</strain>
    </source>
</reference>
<keyword evidence="2 11" id="KW-0997">Cell inner membrane</keyword>
<keyword evidence="7 11" id="KW-0573">Peptidoglycan synthesis</keyword>
<keyword evidence="5 11" id="KW-0812">Transmembrane</keyword>
<keyword evidence="6 11" id="KW-0133">Cell shape</keyword>
<comment type="pathway">
    <text evidence="11">Cell wall biogenesis; peptidoglycan biosynthesis.</text>
</comment>
<dbReference type="GO" id="GO:0071555">
    <property type="term" value="P:cell wall organization"/>
    <property type="evidence" value="ECO:0007669"/>
    <property type="project" value="UniProtKB-KW"/>
</dbReference>
<evidence type="ECO:0000256" key="4">
    <source>
        <dbReference type="ARBA" id="ARBA00022679"/>
    </source>
</evidence>
<proteinExistence type="inferred from homology"/>
<evidence type="ECO:0000256" key="3">
    <source>
        <dbReference type="ARBA" id="ARBA00022676"/>
    </source>
</evidence>
<dbReference type="GO" id="GO:0008955">
    <property type="term" value="F:peptidoglycan glycosyltransferase activity"/>
    <property type="evidence" value="ECO:0007669"/>
    <property type="project" value="UniProtKB-UniRule"/>
</dbReference>
<accession>A0A7S9QES9</accession>
<dbReference type="InterPro" id="IPR023346">
    <property type="entry name" value="Lysozyme-like_dom_sf"/>
</dbReference>
<dbReference type="GO" id="GO:0009252">
    <property type="term" value="P:peptidoglycan biosynthetic process"/>
    <property type="evidence" value="ECO:0007669"/>
    <property type="project" value="UniProtKB-UniRule"/>
</dbReference>
<evidence type="ECO:0000256" key="5">
    <source>
        <dbReference type="ARBA" id="ARBA00022692"/>
    </source>
</evidence>
<evidence type="ECO:0000259" key="12">
    <source>
        <dbReference type="Pfam" id="PF00912"/>
    </source>
</evidence>
<evidence type="ECO:0000256" key="11">
    <source>
        <dbReference type="HAMAP-Rule" id="MF_00766"/>
    </source>
</evidence>
<gene>
    <name evidence="11 13" type="primary">mtgA</name>
    <name evidence="13" type="ORF">I0K15_08675</name>
</gene>
<dbReference type="UniPathway" id="UPA00219"/>
<evidence type="ECO:0000256" key="6">
    <source>
        <dbReference type="ARBA" id="ARBA00022960"/>
    </source>
</evidence>
<evidence type="ECO:0000256" key="1">
    <source>
        <dbReference type="ARBA" id="ARBA00022475"/>
    </source>
</evidence>
<dbReference type="SUPFAM" id="SSF53955">
    <property type="entry name" value="Lysozyme-like"/>
    <property type="match status" value="1"/>
</dbReference>
<dbReference type="RefSeq" id="WP_196105039.1">
    <property type="nucleotide sequence ID" value="NZ_CP064942.1"/>
</dbReference>
<dbReference type="InterPro" id="IPR001264">
    <property type="entry name" value="Glyco_trans_51"/>
</dbReference>
<comment type="subcellular location">
    <subcellularLocation>
        <location evidence="11">Cell inner membrane</location>
        <topology evidence="11">Single-pass membrane protein</topology>
    </subcellularLocation>
</comment>
<sequence>MRLIRFLLRWTLYLLALAVLFVAAGRWVVPPITHTQWVERQRLGALQREWVPFEAAGPLPAAVIAAEDANFCAHWGFDFDAIRAALQEERRRGASTISQQVAKNVYLWQESTWLRKGIEAAVTLVIEATWPKRRIVEVYVNVAEMGNGVFGAEAAARHWFGTSAASLTPAQAARIAAILPAPHVRSASAPGDFTAGRARSIAEGARSLRQSDRLACLSPG</sequence>
<keyword evidence="9 11" id="KW-0472">Membrane</keyword>
<keyword evidence="4 11" id="KW-0808">Transferase</keyword>
<dbReference type="AlphaFoldDB" id="A0A7S9QES9"/>
<dbReference type="HAMAP" id="MF_00766">
    <property type="entry name" value="PGT_MtgA"/>
    <property type="match status" value="1"/>
</dbReference>
<dbReference type="InterPro" id="IPR036950">
    <property type="entry name" value="PBP_transglycosylase"/>
</dbReference>
<dbReference type="Pfam" id="PF00912">
    <property type="entry name" value="Transgly"/>
    <property type="match status" value="1"/>
</dbReference>
<name>A0A7S9QES9_9RHOB</name>
<evidence type="ECO:0000313" key="13">
    <source>
        <dbReference type="EMBL" id="QPH55777.1"/>
    </source>
</evidence>
<dbReference type="Proteomes" id="UP000594800">
    <property type="component" value="Chromosome"/>
</dbReference>
<dbReference type="GO" id="GO:0009274">
    <property type="term" value="C:peptidoglycan-based cell wall"/>
    <property type="evidence" value="ECO:0007669"/>
    <property type="project" value="InterPro"/>
</dbReference>